<name>A0A059W8F1_STRNR</name>
<dbReference type="eggNOG" id="ENOG5031WMP">
    <property type="taxonomic scope" value="Bacteria"/>
</dbReference>
<protein>
    <submittedName>
        <fullName evidence="1">Uncharacterized protein</fullName>
    </submittedName>
</protein>
<sequence length="77" mass="8517">MTRPTEDPAEPPLRIVRGRAEPEELAALMVVVYGRLAQARALADGHHEEPPDSGLTDLQLRNHRARVSCWAGCWTCA</sequence>
<organism evidence="1 2">
    <name type="scientific">Streptomyces noursei</name>
    <name type="common">Streptomyces albulus</name>
    <dbReference type="NCBI Taxonomy" id="1971"/>
    <lineage>
        <taxon>Bacteria</taxon>
        <taxon>Bacillati</taxon>
        <taxon>Actinomycetota</taxon>
        <taxon>Actinomycetes</taxon>
        <taxon>Kitasatosporales</taxon>
        <taxon>Streptomycetaceae</taxon>
        <taxon>Streptomyces</taxon>
    </lineage>
</organism>
<dbReference type="RefSeq" id="WP_016571421.1">
    <property type="nucleotide sequence ID" value="NZ_BHXC01000007.1"/>
</dbReference>
<dbReference type="EMBL" id="BHXC01000007">
    <property type="protein sequence ID" value="GCB95507.1"/>
    <property type="molecule type" value="Genomic_DNA"/>
</dbReference>
<dbReference type="InterPro" id="IPR032716">
    <property type="entry name" value="ACC_epsilon"/>
</dbReference>
<dbReference type="STRING" id="68570.DC74_7347"/>
<dbReference type="Pfam" id="PF13822">
    <property type="entry name" value="ACC_epsilon"/>
    <property type="match status" value="1"/>
</dbReference>
<dbReference type="GO" id="GO:0003989">
    <property type="term" value="F:acetyl-CoA carboxylase activity"/>
    <property type="evidence" value="ECO:0007669"/>
    <property type="project" value="InterPro"/>
</dbReference>
<evidence type="ECO:0000313" key="2">
    <source>
        <dbReference type="Proteomes" id="UP000288351"/>
    </source>
</evidence>
<dbReference type="GO" id="GO:0004658">
    <property type="term" value="F:propionyl-CoA carboxylase activity"/>
    <property type="evidence" value="ECO:0007669"/>
    <property type="project" value="InterPro"/>
</dbReference>
<proteinExistence type="predicted"/>
<gene>
    <name evidence="1" type="ORF">SALB_08312</name>
</gene>
<reference evidence="1 2" key="1">
    <citation type="journal article" date="2019" name="Microbiol. Resour. Announc.">
        <title>Draft Genome Sequence of the Most Traditional epsilon-Poly-l-Lysine Producer, Streptomyces albulus NBRC14147.</title>
        <authorList>
            <person name="Yamanaka K."/>
            <person name="Hamano Y."/>
        </authorList>
    </citation>
    <scope>NUCLEOTIDE SEQUENCE [LARGE SCALE GENOMIC DNA]</scope>
    <source>
        <strain evidence="1 2">NBRC 14147</strain>
    </source>
</reference>
<comment type="caution">
    <text evidence="1">The sequence shown here is derived from an EMBL/GenBank/DDBJ whole genome shotgun (WGS) entry which is preliminary data.</text>
</comment>
<dbReference type="Proteomes" id="UP000288351">
    <property type="component" value="Unassembled WGS sequence"/>
</dbReference>
<evidence type="ECO:0000313" key="1">
    <source>
        <dbReference type="EMBL" id="GCB95507.1"/>
    </source>
</evidence>
<dbReference type="AlphaFoldDB" id="A0A059W8F1"/>
<accession>A0A059W8F1</accession>